<gene>
    <name evidence="2" type="ORF">QHG74_20835</name>
</gene>
<dbReference type="Gene3D" id="1.25.40.390">
    <property type="match status" value="1"/>
</dbReference>
<name>A0ABU5HWH7_9BACE</name>
<keyword evidence="1" id="KW-0472">Membrane</keyword>
<protein>
    <submittedName>
        <fullName evidence="2">SusD/RagB family nutrient-binding outer membrane lipoprotein</fullName>
    </submittedName>
</protein>
<keyword evidence="3" id="KW-1185">Reference proteome</keyword>
<proteinExistence type="predicted"/>
<evidence type="ECO:0000313" key="2">
    <source>
        <dbReference type="EMBL" id="MDY7260162.1"/>
    </source>
</evidence>
<dbReference type="Proteomes" id="UP001292913">
    <property type="component" value="Unassembled WGS sequence"/>
</dbReference>
<dbReference type="SUPFAM" id="SSF48452">
    <property type="entry name" value="TPR-like"/>
    <property type="match status" value="1"/>
</dbReference>
<organism evidence="2 3">
    <name type="scientific">Bacteroides vicugnae</name>
    <dbReference type="NCBI Taxonomy" id="3037989"/>
    <lineage>
        <taxon>Bacteria</taxon>
        <taxon>Pseudomonadati</taxon>
        <taxon>Bacteroidota</taxon>
        <taxon>Bacteroidia</taxon>
        <taxon>Bacteroidales</taxon>
        <taxon>Bacteroidaceae</taxon>
        <taxon>Bacteroides</taxon>
    </lineage>
</organism>
<evidence type="ECO:0000313" key="3">
    <source>
        <dbReference type="Proteomes" id="UP001292913"/>
    </source>
</evidence>
<dbReference type="InterPro" id="IPR011990">
    <property type="entry name" value="TPR-like_helical_dom_sf"/>
</dbReference>
<keyword evidence="2" id="KW-0449">Lipoprotein</keyword>
<dbReference type="InterPro" id="IPR024302">
    <property type="entry name" value="SusD-like"/>
</dbReference>
<keyword evidence="1" id="KW-0812">Transmembrane</keyword>
<comment type="caution">
    <text evidence="2">The sequence shown here is derived from an EMBL/GenBank/DDBJ whole genome shotgun (WGS) entry which is preliminary data.</text>
</comment>
<accession>A0ABU5HWH7</accession>
<keyword evidence="1" id="KW-1133">Transmembrane helix</keyword>
<reference evidence="2 3" key="1">
    <citation type="submission" date="2023-04" db="EMBL/GenBank/DDBJ databases">
        <title>Bacteroides pacosi sp. nov., isolated from the fecal material of an alpaca.</title>
        <authorList>
            <person name="Miller S."/>
            <person name="Hendry M."/>
            <person name="King J."/>
            <person name="Sankaranarayanan K."/>
            <person name="Lawson P.A."/>
        </authorList>
    </citation>
    <scope>NUCLEOTIDE SEQUENCE [LARGE SCALE GENOMIC DNA]</scope>
    <source>
        <strain evidence="2 3">A2-P53</strain>
    </source>
</reference>
<dbReference type="EMBL" id="JARZAK010000019">
    <property type="protein sequence ID" value="MDY7260162.1"/>
    <property type="molecule type" value="Genomic_DNA"/>
</dbReference>
<dbReference type="RefSeq" id="WP_234132110.1">
    <property type="nucleotide sequence ID" value="NZ_JARZAK010000019.1"/>
</dbReference>
<dbReference type="Pfam" id="PF12741">
    <property type="entry name" value="SusD-like"/>
    <property type="match status" value="1"/>
</dbReference>
<feature type="transmembrane region" description="Helical" evidence="1">
    <location>
        <begin position="12"/>
        <end position="32"/>
    </location>
</feature>
<evidence type="ECO:0000256" key="1">
    <source>
        <dbReference type="SAM" id="Phobius"/>
    </source>
</evidence>
<sequence length="538" mass="60628">MMNIRKFFKVRNYYYLLLGVIMINVGCTKNFLEYNTNPNEATDEMTDWDNVRTGSLLLQMEQNVLVVAQPGLNIGSDRYQTVEVMGGDGYIGYFGFPAPSINSAGRYNWDKRSWYGDMFTTNYLTTMNAWREIRKAINNDEDPRFSMAQILKVAAMHRVTDTYGPIPYLNFGVSKEVPYDSQKDVYYRFFEELDGAINNLDSYAASGSKVLSSWDCVFNGDVTSWIKFANSLRLRLALHLAYVDETKAKSEAQLAIGNSYGLMNVKSDLAELQHITPIATYESPLYILKGWDDICMGATLDSYMNGYQDPRLSAYFEAGTGGKYRGIRAGMSKDVSKDKYITGIFAEPQATATSNVVWMRSSESYFLLAEYALRWGTNADAKKYYEDGIRMSFDEHGASGVDAYLTRTAAGGYVPANYEDPVTSSHSMDALGTVSIAWDESGDFKTNLEQIITQKYIALYPVGQEAWTEFRRTGYPKVFPVVVNESSGGSVDTNIQIRRLPYPESEYNTNRTELDKGITLLGGVDNPGVRLWWDVPNK</sequence>